<evidence type="ECO:0000313" key="3">
    <source>
        <dbReference type="Proteomes" id="UP000627446"/>
    </source>
</evidence>
<reference evidence="2" key="1">
    <citation type="submission" date="2020-08" db="EMBL/GenBank/DDBJ databases">
        <title>Novel species isolated from subtropical streams in China.</title>
        <authorList>
            <person name="Lu H."/>
        </authorList>
    </citation>
    <scope>NUCLEOTIDE SEQUENCE</scope>
    <source>
        <strain evidence="2">LX22W</strain>
    </source>
</reference>
<keyword evidence="1" id="KW-0472">Membrane</keyword>
<evidence type="ECO:0000313" key="2">
    <source>
        <dbReference type="EMBL" id="MBC3882918.1"/>
    </source>
</evidence>
<accession>A0A923KQH0</accession>
<sequence>MNRITTSRWLLIIFLCTAMLETYNISVQGFSDKPVVRILLLGYLFFLTIKRVQWARFVLATLYVLGGVIGINAFSSGVPSSNSWILGGFGVFCVLASVFLVRSKALNEPIVIKENNDTIGLDL</sequence>
<feature type="transmembrane region" description="Helical" evidence="1">
    <location>
        <begin position="34"/>
        <end position="50"/>
    </location>
</feature>
<keyword evidence="1" id="KW-0812">Transmembrane</keyword>
<organism evidence="2 3">
    <name type="scientific">Undibacterium nitidum</name>
    <dbReference type="NCBI Taxonomy" id="2762298"/>
    <lineage>
        <taxon>Bacteria</taxon>
        <taxon>Pseudomonadati</taxon>
        <taxon>Pseudomonadota</taxon>
        <taxon>Betaproteobacteria</taxon>
        <taxon>Burkholderiales</taxon>
        <taxon>Oxalobacteraceae</taxon>
        <taxon>Undibacterium</taxon>
    </lineage>
</organism>
<dbReference type="Proteomes" id="UP000627446">
    <property type="component" value="Unassembled WGS sequence"/>
</dbReference>
<gene>
    <name evidence="2" type="ORF">H8K36_16115</name>
</gene>
<evidence type="ECO:0000256" key="1">
    <source>
        <dbReference type="SAM" id="Phobius"/>
    </source>
</evidence>
<dbReference type="RefSeq" id="WP_186917539.1">
    <property type="nucleotide sequence ID" value="NZ_JACOFZ010000008.1"/>
</dbReference>
<keyword evidence="3" id="KW-1185">Reference proteome</keyword>
<feature type="transmembrane region" description="Helical" evidence="1">
    <location>
        <begin position="57"/>
        <end position="78"/>
    </location>
</feature>
<keyword evidence="1" id="KW-1133">Transmembrane helix</keyword>
<protein>
    <submittedName>
        <fullName evidence="2">Uncharacterized protein</fullName>
    </submittedName>
</protein>
<comment type="caution">
    <text evidence="2">The sequence shown here is derived from an EMBL/GenBank/DDBJ whole genome shotgun (WGS) entry which is preliminary data.</text>
</comment>
<feature type="transmembrane region" description="Helical" evidence="1">
    <location>
        <begin position="84"/>
        <end position="101"/>
    </location>
</feature>
<dbReference type="EMBL" id="JACOFZ010000008">
    <property type="protein sequence ID" value="MBC3882918.1"/>
    <property type="molecule type" value="Genomic_DNA"/>
</dbReference>
<proteinExistence type="predicted"/>
<name>A0A923KQH0_9BURK</name>
<dbReference type="AlphaFoldDB" id="A0A923KQH0"/>